<dbReference type="OrthoDB" id="9905486at2"/>
<evidence type="ECO:0000313" key="3">
    <source>
        <dbReference type="Proteomes" id="UP000317238"/>
    </source>
</evidence>
<comment type="caution">
    <text evidence="2">The sequence shown here is derived from an EMBL/GenBank/DDBJ whole genome shotgun (WGS) entry which is preliminary data.</text>
</comment>
<evidence type="ECO:0000313" key="2">
    <source>
        <dbReference type="EMBL" id="TWT70210.1"/>
    </source>
</evidence>
<proteinExistence type="predicted"/>
<dbReference type="RefSeq" id="WP_146439232.1">
    <property type="nucleotide sequence ID" value="NZ_SJPL01000001.1"/>
</dbReference>
<dbReference type="Proteomes" id="UP000317238">
    <property type="component" value="Unassembled WGS sequence"/>
</dbReference>
<reference evidence="2 3" key="1">
    <citation type="submission" date="2019-02" db="EMBL/GenBank/DDBJ databases">
        <title>Deep-cultivation of Planctomycetes and their phenomic and genomic characterization uncovers novel biology.</title>
        <authorList>
            <person name="Wiegand S."/>
            <person name="Jogler M."/>
            <person name="Boedeker C."/>
            <person name="Pinto D."/>
            <person name="Vollmers J."/>
            <person name="Rivas-Marin E."/>
            <person name="Kohn T."/>
            <person name="Peeters S.H."/>
            <person name="Heuer A."/>
            <person name="Rast P."/>
            <person name="Oberbeckmann S."/>
            <person name="Bunk B."/>
            <person name="Jeske O."/>
            <person name="Meyerdierks A."/>
            <person name="Storesund J.E."/>
            <person name="Kallscheuer N."/>
            <person name="Luecker S."/>
            <person name="Lage O.M."/>
            <person name="Pohl T."/>
            <person name="Merkel B.J."/>
            <person name="Hornburger P."/>
            <person name="Mueller R.-W."/>
            <person name="Bruemmer F."/>
            <person name="Labrenz M."/>
            <person name="Spormann A.M."/>
            <person name="Op Den Camp H."/>
            <person name="Overmann J."/>
            <person name="Amann R."/>
            <person name="Jetten M.S.M."/>
            <person name="Mascher T."/>
            <person name="Medema M.H."/>
            <person name="Devos D.P."/>
            <person name="Kaster A.-K."/>
            <person name="Ovreas L."/>
            <person name="Rohde M."/>
            <person name="Galperin M.Y."/>
            <person name="Jogler C."/>
        </authorList>
    </citation>
    <scope>NUCLEOTIDE SEQUENCE [LARGE SCALE GENOMIC DNA]</scope>
    <source>
        <strain evidence="2 3">Pan14r</strain>
    </source>
</reference>
<evidence type="ECO:0000256" key="1">
    <source>
        <dbReference type="SAM" id="Phobius"/>
    </source>
</evidence>
<keyword evidence="3" id="KW-1185">Reference proteome</keyword>
<sequence length="585" mass="66318">MIAKRRRLRRDGFACVRIIGCIYLLHVWTVASAFADDPLSETLSAIGNVAQRLLSTEPDWTRPQYHQFDGDPDMTNDAKPVVQATVQRELEFIDRHFDLTPQQRLAIAARGVTVTSKVSDWVMKSDGEFESTAMPPVLSILHHWIQPALSETLSAQQLERWEVILRKRQDRWRGANAAVMVDAIDCVIPLRVDQLEPLHQVFIDYEKGNGDRHDGVLLSPSYGEDAPLARTNTVRRLLDSRQRQLLDRRPPTDFSNGQRFAAGLDCAITDASPLVSADIEQLWQSAIEFQRAKRIESSQDEVQPAAATSEIELSDDSADVVVIENAVEMAVVEEPEVQLERVADVEVEVVIDAADAVVFAEDFLSFTPTEVNPDALDQLLINNVNRMSDVKDLLKKRLEAKLEVVVAATDLPVPHQEKLRLAGMADIQSLLNDYARFKRRLRGPNAKITTHAEARDQTMEYRNRIGQGLHGKGSTFQKLWRSVPTEYRTRWAASQRQRAMIKHQFACDVWLANFSYRIALTDRQHQQLLKHLRKLDLPDATDQTLAQRLRHLSQAVASMDTQPLKDMFNDSDLERMVAHAESNHP</sequence>
<feature type="transmembrane region" description="Helical" evidence="1">
    <location>
        <begin position="12"/>
        <end position="35"/>
    </location>
</feature>
<organism evidence="2 3">
    <name type="scientific">Crateriforma conspicua</name>
    <dbReference type="NCBI Taxonomy" id="2527996"/>
    <lineage>
        <taxon>Bacteria</taxon>
        <taxon>Pseudomonadati</taxon>
        <taxon>Planctomycetota</taxon>
        <taxon>Planctomycetia</taxon>
        <taxon>Planctomycetales</taxon>
        <taxon>Planctomycetaceae</taxon>
        <taxon>Crateriforma</taxon>
    </lineage>
</organism>
<keyword evidence="1" id="KW-0812">Transmembrane</keyword>
<keyword evidence="1" id="KW-0472">Membrane</keyword>
<keyword evidence="1" id="KW-1133">Transmembrane helix</keyword>
<dbReference type="EMBL" id="SJPL01000001">
    <property type="protein sequence ID" value="TWT70210.1"/>
    <property type="molecule type" value="Genomic_DNA"/>
</dbReference>
<dbReference type="AlphaFoldDB" id="A0A5C5Y4N2"/>
<name>A0A5C5Y4N2_9PLAN</name>
<protein>
    <submittedName>
        <fullName evidence="2">Uncharacterized protein</fullName>
    </submittedName>
</protein>
<gene>
    <name evidence="2" type="ORF">Pan14r_25110</name>
</gene>
<accession>A0A5C5Y4N2</accession>